<evidence type="ECO:0000256" key="5">
    <source>
        <dbReference type="ARBA" id="ARBA00022989"/>
    </source>
</evidence>
<evidence type="ECO:0000256" key="2">
    <source>
        <dbReference type="ARBA" id="ARBA00022617"/>
    </source>
</evidence>
<accession>A0A437Q7F0</accession>
<feature type="binding site" description="covalent" evidence="8">
    <location>
        <position position="54"/>
    </location>
    <ligand>
        <name>heme c</name>
        <dbReference type="ChEBI" id="CHEBI:61717"/>
    </ligand>
</feature>
<keyword evidence="3 9" id="KW-0812">Transmembrane</keyword>
<evidence type="ECO:0000256" key="1">
    <source>
        <dbReference type="ARBA" id="ARBA00004370"/>
    </source>
</evidence>
<dbReference type="PANTHER" id="PTHR10266">
    <property type="entry name" value="CYTOCHROME C1"/>
    <property type="match status" value="1"/>
</dbReference>
<reference evidence="12 13" key="1">
    <citation type="submission" date="2019-01" db="EMBL/GenBank/DDBJ databases">
        <authorList>
            <person name="Chen W.-M."/>
        </authorList>
    </citation>
    <scope>NUCLEOTIDE SEQUENCE [LARGE SCALE GENOMIC DNA]</scope>
    <source>
        <strain evidence="12 13">HPM-16</strain>
    </source>
</reference>
<evidence type="ECO:0000256" key="4">
    <source>
        <dbReference type="ARBA" id="ARBA00022723"/>
    </source>
</evidence>
<dbReference type="InterPro" id="IPR009056">
    <property type="entry name" value="Cyt_c-like_dom"/>
</dbReference>
<evidence type="ECO:0000259" key="11">
    <source>
        <dbReference type="PROSITE" id="PS51007"/>
    </source>
</evidence>
<gene>
    <name evidence="12" type="ORF">EOE65_12550</name>
</gene>
<feature type="binding site" description="covalent" evidence="8">
    <location>
        <position position="55"/>
    </location>
    <ligand>
        <name>heme c</name>
        <dbReference type="ChEBI" id="CHEBI:61717"/>
    </ligand>
</feature>
<dbReference type="InterPro" id="IPR002326">
    <property type="entry name" value="Cyt_c1"/>
</dbReference>
<keyword evidence="6 8" id="KW-0408">Iron</keyword>
<dbReference type="Gene3D" id="1.10.760.10">
    <property type="entry name" value="Cytochrome c-like domain"/>
    <property type="match status" value="1"/>
</dbReference>
<comment type="caution">
    <text evidence="12">The sequence shown here is derived from an EMBL/GenBank/DDBJ whole genome shotgun (WGS) entry which is preliminary data.</text>
</comment>
<dbReference type="GO" id="GO:0016020">
    <property type="term" value="C:membrane"/>
    <property type="evidence" value="ECO:0007669"/>
    <property type="project" value="UniProtKB-SubCell"/>
</dbReference>
<dbReference type="EMBL" id="SACQ01000005">
    <property type="protein sequence ID" value="RVU30465.1"/>
    <property type="molecule type" value="Genomic_DNA"/>
</dbReference>
<dbReference type="SUPFAM" id="SSF46626">
    <property type="entry name" value="Cytochrome c"/>
    <property type="match status" value="1"/>
</dbReference>
<dbReference type="RefSeq" id="WP_127694661.1">
    <property type="nucleotide sequence ID" value="NZ_SACQ01000005.1"/>
</dbReference>
<dbReference type="Proteomes" id="UP000282818">
    <property type="component" value="Unassembled WGS sequence"/>
</dbReference>
<keyword evidence="7 9" id="KW-0472">Membrane</keyword>
<evidence type="ECO:0000256" key="3">
    <source>
        <dbReference type="ARBA" id="ARBA00022692"/>
    </source>
</evidence>
<dbReference type="GO" id="GO:0046872">
    <property type="term" value="F:metal ion binding"/>
    <property type="evidence" value="ECO:0007669"/>
    <property type="project" value="UniProtKB-KW"/>
</dbReference>
<evidence type="ECO:0000313" key="13">
    <source>
        <dbReference type="Proteomes" id="UP000282818"/>
    </source>
</evidence>
<dbReference type="GO" id="GO:0020037">
    <property type="term" value="F:heme binding"/>
    <property type="evidence" value="ECO:0007669"/>
    <property type="project" value="InterPro"/>
</dbReference>
<keyword evidence="5 9" id="KW-1133">Transmembrane helix</keyword>
<evidence type="ECO:0000313" key="12">
    <source>
        <dbReference type="EMBL" id="RVU30465.1"/>
    </source>
</evidence>
<sequence>MKKYLVAFVMALLPVTGFAAGGAGVPLDHMDVDLHNKASLQRGMQIFVNNCLGCHSAGYQRYERAANDLGIPVELAEENLLLGDQKVGEQMTIAMTKEDSGKWFGNPPPDLTLEARLRGADWLYTYLRGFYKDESRPWGVNNTVFPDVGMPNVLEYLQGVQTLNCTPEELLHSERKIDPLTGLEMGGCFSITAKGQQTPEEFDKTIYDLVNFMVYMGEPSKLDSHRIGTNVLIFLFIFFFIALALKKEYWRDVH</sequence>
<keyword evidence="13" id="KW-1185">Reference proteome</keyword>
<keyword evidence="2 8" id="KW-0349">Heme</keyword>
<dbReference type="AlphaFoldDB" id="A0A437Q7F0"/>
<name>A0A437Q7F0_9GAMM</name>
<dbReference type="Pfam" id="PF02167">
    <property type="entry name" value="Cytochrom_C1"/>
    <property type="match status" value="1"/>
</dbReference>
<keyword evidence="10" id="KW-0732">Signal</keyword>
<evidence type="ECO:0000256" key="9">
    <source>
        <dbReference type="SAM" id="Phobius"/>
    </source>
</evidence>
<comment type="subcellular location">
    <subcellularLocation>
        <location evidence="1">Membrane</location>
    </subcellularLocation>
</comment>
<dbReference type="InterPro" id="IPR036909">
    <property type="entry name" value="Cyt_c-like_dom_sf"/>
</dbReference>
<evidence type="ECO:0000256" key="7">
    <source>
        <dbReference type="ARBA" id="ARBA00023136"/>
    </source>
</evidence>
<feature type="binding site" description="covalent" evidence="8">
    <location>
        <position position="51"/>
    </location>
    <ligand>
        <name>heme c</name>
        <dbReference type="ChEBI" id="CHEBI:61717"/>
    </ligand>
</feature>
<proteinExistence type="predicted"/>
<dbReference type="PANTHER" id="PTHR10266:SF3">
    <property type="entry name" value="CYTOCHROME C1, HEME PROTEIN, MITOCHONDRIAL"/>
    <property type="match status" value="1"/>
</dbReference>
<organism evidence="12 13">
    <name type="scientific">Neptunomonas marina</name>
    <dbReference type="NCBI Taxonomy" id="1815562"/>
    <lineage>
        <taxon>Bacteria</taxon>
        <taxon>Pseudomonadati</taxon>
        <taxon>Pseudomonadota</taxon>
        <taxon>Gammaproteobacteria</taxon>
        <taxon>Oceanospirillales</taxon>
        <taxon>Oceanospirillaceae</taxon>
        <taxon>Neptunomonas</taxon>
    </lineage>
</organism>
<dbReference type="GO" id="GO:0009055">
    <property type="term" value="F:electron transfer activity"/>
    <property type="evidence" value="ECO:0007669"/>
    <property type="project" value="InterPro"/>
</dbReference>
<evidence type="ECO:0000256" key="6">
    <source>
        <dbReference type="ARBA" id="ARBA00023004"/>
    </source>
</evidence>
<feature type="chain" id="PRO_5019095907" evidence="10">
    <location>
        <begin position="20"/>
        <end position="254"/>
    </location>
</feature>
<protein>
    <submittedName>
        <fullName evidence="12">Cytochrome c1</fullName>
    </submittedName>
</protein>
<evidence type="ECO:0000256" key="10">
    <source>
        <dbReference type="SAM" id="SignalP"/>
    </source>
</evidence>
<dbReference type="PROSITE" id="PS51007">
    <property type="entry name" value="CYTC"/>
    <property type="match status" value="1"/>
</dbReference>
<comment type="cofactor">
    <cofactor evidence="8">
        <name>heme c</name>
        <dbReference type="ChEBI" id="CHEBI:61717"/>
    </cofactor>
    <text evidence="8">Binds 1 heme c group covalently per subunit.</text>
</comment>
<feature type="domain" description="Cytochrome c" evidence="11">
    <location>
        <begin position="38"/>
        <end position="161"/>
    </location>
</feature>
<feature type="transmembrane region" description="Helical" evidence="9">
    <location>
        <begin position="227"/>
        <end position="245"/>
    </location>
</feature>
<keyword evidence="4 8" id="KW-0479">Metal-binding</keyword>
<feature type="signal peptide" evidence="10">
    <location>
        <begin position="1"/>
        <end position="19"/>
    </location>
</feature>
<evidence type="ECO:0000256" key="8">
    <source>
        <dbReference type="PIRSR" id="PIRSR602326-1"/>
    </source>
</evidence>